<protein>
    <submittedName>
        <fullName evidence="7">DUF423 domain-containing protein</fullName>
    </submittedName>
</protein>
<feature type="transmembrane region" description="Helical" evidence="6">
    <location>
        <begin position="96"/>
        <end position="120"/>
    </location>
</feature>
<keyword evidence="3 6" id="KW-0812">Transmembrane</keyword>
<proteinExistence type="inferred from homology"/>
<evidence type="ECO:0000256" key="2">
    <source>
        <dbReference type="ARBA" id="ARBA00009694"/>
    </source>
</evidence>
<comment type="subcellular location">
    <subcellularLocation>
        <location evidence="1">Membrane</location>
        <topology evidence="1">Multi-pass membrane protein</topology>
    </subcellularLocation>
</comment>
<gene>
    <name evidence="7" type="ORF">G4177_23625</name>
</gene>
<accession>A0ABR9PTB4</accession>
<feature type="transmembrane region" description="Helical" evidence="6">
    <location>
        <begin position="68"/>
        <end position="90"/>
    </location>
</feature>
<evidence type="ECO:0000256" key="6">
    <source>
        <dbReference type="SAM" id="Phobius"/>
    </source>
</evidence>
<comment type="caution">
    <text evidence="7">The sequence shown here is derived from an EMBL/GenBank/DDBJ whole genome shotgun (WGS) entry which is preliminary data.</text>
</comment>
<dbReference type="EMBL" id="JAAIYO010000007">
    <property type="protein sequence ID" value="MBE4751170.1"/>
    <property type="molecule type" value="Genomic_DNA"/>
</dbReference>
<feature type="transmembrane region" description="Helical" evidence="6">
    <location>
        <begin position="45"/>
        <end position="61"/>
    </location>
</feature>
<comment type="similarity">
    <text evidence="2">Belongs to the UPF0382 family.</text>
</comment>
<dbReference type="PANTHER" id="PTHR43461">
    <property type="entry name" value="TRANSMEMBRANE PROTEIN 256"/>
    <property type="match status" value="1"/>
</dbReference>
<evidence type="ECO:0000313" key="8">
    <source>
        <dbReference type="Proteomes" id="UP001516472"/>
    </source>
</evidence>
<evidence type="ECO:0000256" key="5">
    <source>
        <dbReference type="ARBA" id="ARBA00023136"/>
    </source>
</evidence>
<dbReference type="InterPro" id="IPR006696">
    <property type="entry name" value="DUF423"/>
</dbReference>
<dbReference type="PANTHER" id="PTHR43461:SF1">
    <property type="entry name" value="TRANSMEMBRANE PROTEIN 256"/>
    <property type="match status" value="1"/>
</dbReference>
<keyword evidence="4 6" id="KW-1133">Transmembrane helix</keyword>
<dbReference type="RefSeq" id="WP_193428517.1">
    <property type="nucleotide sequence ID" value="NZ_CBCSIP010000151.1"/>
</dbReference>
<evidence type="ECO:0000256" key="1">
    <source>
        <dbReference type="ARBA" id="ARBA00004141"/>
    </source>
</evidence>
<dbReference type="Pfam" id="PF04241">
    <property type="entry name" value="DUF423"/>
    <property type="match status" value="1"/>
</dbReference>
<evidence type="ECO:0000313" key="7">
    <source>
        <dbReference type="EMBL" id="MBE4751170.1"/>
    </source>
</evidence>
<sequence>MMRWWLVVGAVNAFLSVGAGAFGAHALRARLPQDLQVVFETGARYHMYHALALVAVGLLGVTRPSPLLSAAGWAMLAGIVLFSGSLYALALSGVRVLGAVTPLGGLGFLAGWVLFAVAAWRTAP</sequence>
<reference evidence="7 8" key="1">
    <citation type="submission" date="2020-02" db="EMBL/GenBank/DDBJ databases">
        <authorList>
            <person name="Babadi Z.K."/>
            <person name="Risdian C."/>
            <person name="Ebrahimipour G.H."/>
            <person name="Wink J."/>
        </authorList>
    </citation>
    <scope>NUCLEOTIDE SEQUENCE [LARGE SCALE GENOMIC DNA]</scope>
    <source>
        <strain evidence="7 8">ZKHCc1 1396</strain>
    </source>
</reference>
<evidence type="ECO:0000256" key="4">
    <source>
        <dbReference type="ARBA" id="ARBA00022989"/>
    </source>
</evidence>
<dbReference type="Proteomes" id="UP001516472">
    <property type="component" value="Unassembled WGS sequence"/>
</dbReference>
<name>A0ABR9PTB4_9BACT</name>
<evidence type="ECO:0000256" key="3">
    <source>
        <dbReference type="ARBA" id="ARBA00022692"/>
    </source>
</evidence>
<organism evidence="7 8">
    <name type="scientific">Corallococcus soli</name>
    <dbReference type="NCBI Taxonomy" id="2710757"/>
    <lineage>
        <taxon>Bacteria</taxon>
        <taxon>Pseudomonadati</taxon>
        <taxon>Myxococcota</taxon>
        <taxon>Myxococcia</taxon>
        <taxon>Myxococcales</taxon>
        <taxon>Cystobacterineae</taxon>
        <taxon>Myxococcaceae</taxon>
        <taxon>Corallococcus</taxon>
    </lineage>
</organism>
<keyword evidence="5 6" id="KW-0472">Membrane</keyword>
<keyword evidence="8" id="KW-1185">Reference proteome</keyword>